<dbReference type="Proteomes" id="UP001151760">
    <property type="component" value="Unassembled WGS sequence"/>
</dbReference>
<comment type="caution">
    <text evidence="1">The sequence shown here is derived from an EMBL/GenBank/DDBJ whole genome shotgun (WGS) entry which is preliminary data.</text>
</comment>
<protein>
    <recommendedName>
        <fullName evidence="3">Xylulose kinase-1</fullName>
    </recommendedName>
</protein>
<reference evidence="1" key="2">
    <citation type="submission" date="2022-01" db="EMBL/GenBank/DDBJ databases">
        <authorList>
            <person name="Yamashiro T."/>
            <person name="Shiraishi A."/>
            <person name="Satake H."/>
            <person name="Nakayama K."/>
        </authorList>
    </citation>
    <scope>NUCLEOTIDE SEQUENCE</scope>
</reference>
<evidence type="ECO:0000313" key="1">
    <source>
        <dbReference type="EMBL" id="GJS95065.1"/>
    </source>
</evidence>
<gene>
    <name evidence="1" type="ORF">Tco_0802033</name>
</gene>
<dbReference type="EMBL" id="BQNB010011779">
    <property type="protein sequence ID" value="GJS95065.1"/>
    <property type="molecule type" value="Genomic_DNA"/>
</dbReference>
<organism evidence="1 2">
    <name type="scientific">Tanacetum coccineum</name>
    <dbReference type="NCBI Taxonomy" id="301880"/>
    <lineage>
        <taxon>Eukaryota</taxon>
        <taxon>Viridiplantae</taxon>
        <taxon>Streptophyta</taxon>
        <taxon>Embryophyta</taxon>
        <taxon>Tracheophyta</taxon>
        <taxon>Spermatophyta</taxon>
        <taxon>Magnoliopsida</taxon>
        <taxon>eudicotyledons</taxon>
        <taxon>Gunneridae</taxon>
        <taxon>Pentapetalae</taxon>
        <taxon>asterids</taxon>
        <taxon>campanulids</taxon>
        <taxon>Asterales</taxon>
        <taxon>Asteraceae</taxon>
        <taxon>Asteroideae</taxon>
        <taxon>Anthemideae</taxon>
        <taxon>Anthemidinae</taxon>
        <taxon>Tanacetum</taxon>
    </lineage>
</organism>
<keyword evidence="2" id="KW-1185">Reference proteome</keyword>
<sequence>MTTMQFANTHNLVAFFAKPAESEGFEQVVDFLNAGSIRYALTIYPTIYTSCIEQFWSSVKVKTVNREQQLQGPVDRKKIIITEATNVHDADMFGVHDLDGDEVFVGTEEPVVNAATTTSTIPVSVAKYLSDVDMTLAQALAELKSTKPKAVTTAATITTIAVTRPKAKGLVIQEA</sequence>
<name>A0ABQ5A1P5_9ASTR</name>
<evidence type="ECO:0000313" key="2">
    <source>
        <dbReference type="Proteomes" id="UP001151760"/>
    </source>
</evidence>
<proteinExistence type="predicted"/>
<evidence type="ECO:0008006" key="3">
    <source>
        <dbReference type="Google" id="ProtNLM"/>
    </source>
</evidence>
<accession>A0ABQ5A1P5</accession>
<reference evidence="1" key="1">
    <citation type="journal article" date="2022" name="Int. J. Mol. Sci.">
        <title>Draft Genome of Tanacetum Coccineum: Genomic Comparison of Closely Related Tanacetum-Family Plants.</title>
        <authorList>
            <person name="Yamashiro T."/>
            <person name="Shiraishi A."/>
            <person name="Nakayama K."/>
            <person name="Satake H."/>
        </authorList>
    </citation>
    <scope>NUCLEOTIDE SEQUENCE</scope>
</reference>